<reference evidence="1" key="1">
    <citation type="journal article" date="2023" name="Mol. Phylogenet. Evol.">
        <title>Genome-scale phylogeny and comparative genomics of the fungal order Sordariales.</title>
        <authorList>
            <person name="Hensen N."/>
            <person name="Bonometti L."/>
            <person name="Westerberg I."/>
            <person name="Brannstrom I.O."/>
            <person name="Guillou S."/>
            <person name="Cros-Aarteil S."/>
            <person name="Calhoun S."/>
            <person name="Haridas S."/>
            <person name="Kuo A."/>
            <person name="Mondo S."/>
            <person name="Pangilinan J."/>
            <person name="Riley R."/>
            <person name="LaButti K."/>
            <person name="Andreopoulos B."/>
            <person name="Lipzen A."/>
            <person name="Chen C."/>
            <person name="Yan M."/>
            <person name="Daum C."/>
            <person name="Ng V."/>
            <person name="Clum A."/>
            <person name="Steindorff A."/>
            <person name="Ohm R.A."/>
            <person name="Martin F."/>
            <person name="Silar P."/>
            <person name="Natvig D.O."/>
            <person name="Lalanne C."/>
            <person name="Gautier V."/>
            <person name="Ament-Velasquez S.L."/>
            <person name="Kruys A."/>
            <person name="Hutchinson M.I."/>
            <person name="Powell A.J."/>
            <person name="Barry K."/>
            <person name="Miller A.N."/>
            <person name="Grigoriev I.V."/>
            <person name="Debuchy R."/>
            <person name="Gladieux P."/>
            <person name="Hiltunen Thoren M."/>
            <person name="Johannesson H."/>
        </authorList>
    </citation>
    <scope>NUCLEOTIDE SEQUENCE</scope>
    <source>
        <strain evidence="1">CBS 955.72</strain>
    </source>
</reference>
<evidence type="ECO:0000313" key="2">
    <source>
        <dbReference type="Proteomes" id="UP001275084"/>
    </source>
</evidence>
<gene>
    <name evidence="1" type="ORF">B0T25DRAFT_467125</name>
</gene>
<keyword evidence="2" id="KW-1185">Reference proteome</keyword>
<comment type="caution">
    <text evidence="1">The sequence shown here is derived from an EMBL/GenBank/DDBJ whole genome shotgun (WGS) entry which is preliminary data.</text>
</comment>
<dbReference type="AlphaFoldDB" id="A0AAJ0H592"/>
<evidence type="ECO:0000313" key="1">
    <source>
        <dbReference type="EMBL" id="KAK3339834.1"/>
    </source>
</evidence>
<name>A0AAJ0H592_9PEZI</name>
<protein>
    <submittedName>
        <fullName evidence="1">Uncharacterized protein</fullName>
    </submittedName>
</protein>
<proteinExistence type="predicted"/>
<organism evidence="1 2">
    <name type="scientific">Lasiosphaeria hispida</name>
    <dbReference type="NCBI Taxonomy" id="260671"/>
    <lineage>
        <taxon>Eukaryota</taxon>
        <taxon>Fungi</taxon>
        <taxon>Dikarya</taxon>
        <taxon>Ascomycota</taxon>
        <taxon>Pezizomycotina</taxon>
        <taxon>Sordariomycetes</taxon>
        <taxon>Sordariomycetidae</taxon>
        <taxon>Sordariales</taxon>
        <taxon>Lasiosphaeriaceae</taxon>
        <taxon>Lasiosphaeria</taxon>
    </lineage>
</organism>
<dbReference type="EMBL" id="JAUIQD010000009">
    <property type="protein sequence ID" value="KAK3339834.1"/>
    <property type="molecule type" value="Genomic_DNA"/>
</dbReference>
<sequence length="119" mass="13850">MARNSLLSRLRKAWSIGDQLQDVKDISINDLPAELEDYPKLQIKHSTYIPERWLHHKRSHTSWICLHGCMVVKLNPHNHKQGSFWVCSKKCDMVYAAKATSSTSTHLNKIHILFKKEDD</sequence>
<reference evidence="1" key="2">
    <citation type="submission" date="2023-06" db="EMBL/GenBank/DDBJ databases">
        <authorList>
            <consortium name="Lawrence Berkeley National Laboratory"/>
            <person name="Haridas S."/>
            <person name="Hensen N."/>
            <person name="Bonometti L."/>
            <person name="Westerberg I."/>
            <person name="Brannstrom I.O."/>
            <person name="Guillou S."/>
            <person name="Cros-Aarteil S."/>
            <person name="Calhoun S."/>
            <person name="Kuo A."/>
            <person name="Mondo S."/>
            <person name="Pangilinan J."/>
            <person name="Riley R."/>
            <person name="Labutti K."/>
            <person name="Andreopoulos B."/>
            <person name="Lipzen A."/>
            <person name="Chen C."/>
            <person name="Yanf M."/>
            <person name="Daum C."/>
            <person name="Ng V."/>
            <person name="Clum A."/>
            <person name="Steindorff A."/>
            <person name="Ohm R."/>
            <person name="Martin F."/>
            <person name="Silar P."/>
            <person name="Natvig D."/>
            <person name="Lalanne C."/>
            <person name="Gautier V."/>
            <person name="Ament-Velasquez S.L."/>
            <person name="Kruys A."/>
            <person name="Hutchinson M.I."/>
            <person name="Powell A.J."/>
            <person name="Barry K."/>
            <person name="Miller A.N."/>
            <person name="Grigoriev I.V."/>
            <person name="Debuchy R."/>
            <person name="Gladieux P."/>
            <person name="Thoren M.H."/>
            <person name="Johannesson H."/>
        </authorList>
    </citation>
    <scope>NUCLEOTIDE SEQUENCE</scope>
    <source>
        <strain evidence="1">CBS 955.72</strain>
    </source>
</reference>
<dbReference type="Proteomes" id="UP001275084">
    <property type="component" value="Unassembled WGS sequence"/>
</dbReference>
<accession>A0AAJ0H592</accession>